<evidence type="ECO:0000313" key="1">
    <source>
        <dbReference type="EMBL" id="ONM33868.1"/>
    </source>
</evidence>
<dbReference type="AlphaFoldDB" id="A0A1D6MYV1"/>
<sequence>MVLVDISASRGISGGYESYSMVDGDETLIWSLQTASNEGEHLMVDVPRKQGQRCQFFWHERVNGSSCTDTYLMIKL</sequence>
<accession>A0A1D6MYV1</accession>
<organism evidence="1">
    <name type="scientific">Zea mays</name>
    <name type="common">Maize</name>
    <dbReference type="NCBI Taxonomy" id="4577"/>
    <lineage>
        <taxon>Eukaryota</taxon>
        <taxon>Viridiplantae</taxon>
        <taxon>Streptophyta</taxon>
        <taxon>Embryophyta</taxon>
        <taxon>Tracheophyta</taxon>
        <taxon>Spermatophyta</taxon>
        <taxon>Magnoliopsida</taxon>
        <taxon>Liliopsida</taxon>
        <taxon>Poales</taxon>
        <taxon>Poaceae</taxon>
        <taxon>PACMAD clade</taxon>
        <taxon>Panicoideae</taxon>
        <taxon>Andropogonodae</taxon>
        <taxon>Andropogoneae</taxon>
        <taxon>Tripsacinae</taxon>
        <taxon>Zea</taxon>
    </lineage>
</organism>
<proteinExistence type="predicted"/>
<reference evidence="1" key="1">
    <citation type="submission" date="2015-12" db="EMBL/GenBank/DDBJ databases">
        <title>Update maize B73 reference genome by single molecule sequencing technologies.</title>
        <authorList>
            <consortium name="Maize Genome Sequencing Project"/>
            <person name="Ware D."/>
        </authorList>
    </citation>
    <scope>NUCLEOTIDE SEQUENCE [LARGE SCALE GENOMIC DNA]</scope>
    <source>
        <tissue evidence="1">Seedling</tissue>
    </source>
</reference>
<name>A0A1D6MYV1_MAIZE</name>
<protein>
    <submittedName>
        <fullName evidence="1">Transducin/WD40 repeat-like superfamily protein</fullName>
    </submittedName>
</protein>
<dbReference type="EMBL" id="CM007649">
    <property type="protein sequence ID" value="ONM33868.1"/>
    <property type="molecule type" value="Genomic_DNA"/>
</dbReference>
<gene>
    <name evidence="1" type="ORF">ZEAMMB73_Zm00001d041864</name>
</gene>